<protein>
    <submittedName>
        <fullName evidence="2">Uncharacterized protein</fullName>
    </submittedName>
</protein>
<sequence>MTNSHKKTQETPTAREGRQRPLAGMVESAHIYCRILLLTKVSLAIENETPSETSASSDPVSYEAILLQKHALLAEEAVTYQVKKITPSKKGSTSSEEPCEPVAEHYSDNEKHDFRVGEIYRIWHPLNVNVHLGTFLVMDIEGTEMVCLKLKHCHPNDVDRTFDETHVKLKALPHVPGSYVHRRASSRLRAKQQEEEQEAGSDYVVYMENQQCLKEDSYINLRRSWDINWQDDYQFVYCGRLEEKSFYSVLDIHVDRYSNNLRRHVVRWGDAG</sequence>
<evidence type="ECO:0000256" key="1">
    <source>
        <dbReference type="SAM" id="MobiDB-lite"/>
    </source>
</evidence>
<dbReference type="AlphaFoldDB" id="W9VUU8"/>
<dbReference type="OrthoDB" id="4161379at2759"/>
<dbReference type="EMBL" id="AMGW01000005">
    <property type="protein sequence ID" value="EXJ56820.1"/>
    <property type="molecule type" value="Genomic_DNA"/>
</dbReference>
<dbReference type="GeneID" id="19181739"/>
<proteinExistence type="predicted"/>
<name>W9VUU8_9EURO</name>
<dbReference type="VEuPathDB" id="FungiDB:A1O7_07164"/>
<comment type="caution">
    <text evidence="2">The sequence shown here is derived from an EMBL/GenBank/DDBJ whole genome shotgun (WGS) entry which is preliminary data.</text>
</comment>
<organism evidence="2 3">
    <name type="scientific">Cladophialophora yegresii CBS 114405</name>
    <dbReference type="NCBI Taxonomy" id="1182544"/>
    <lineage>
        <taxon>Eukaryota</taxon>
        <taxon>Fungi</taxon>
        <taxon>Dikarya</taxon>
        <taxon>Ascomycota</taxon>
        <taxon>Pezizomycotina</taxon>
        <taxon>Eurotiomycetes</taxon>
        <taxon>Chaetothyriomycetidae</taxon>
        <taxon>Chaetothyriales</taxon>
        <taxon>Herpotrichiellaceae</taxon>
        <taxon>Cladophialophora</taxon>
    </lineage>
</organism>
<reference evidence="2 3" key="1">
    <citation type="submission" date="2013-03" db="EMBL/GenBank/DDBJ databases">
        <title>The Genome Sequence of Cladophialophora yegresii CBS 114405.</title>
        <authorList>
            <consortium name="The Broad Institute Genomics Platform"/>
            <person name="Cuomo C."/>
            <person name="de Hoog S."/>
            <person name="Gorbushina A."/>
            <person name="Walker B."/>
            <person name="Young S.K."/>
            <person name="Zeng Q."/>
            <person name="Gargeya S."/>
            <person name="Fitzgerald M."/>
            <person name="Haas B."/>
            <person name="Abouelleil A."/>
            <person name="Allen A.W."/>
            <person name="Alvarado L."/>
            <person name="Arachchi H.M."/>
            <person name="Berlin A.M."/>
            <person name="Chapman S.B."/>
            <person name="Gainer-Dewar J."/>
            <person name="Goldberg J."/>
            <person name="Griggs A."/>
            <person name="Gujja S."/>
            <person name="Hansen M."/>
            <person name="Howarth C."/>
            <person name="Imamovic A."/>
            <person name="Ireland A."/>
            <person name="Larimer J."/>
            <person name="McCowan C."/>
            <person name="Murphy C."/>
            <person name="Pearson M."/>
            <person name="Poon T.W."/>
            <person name="Priest M."/>
            <person name="Roberts A."/>
            <person name="Saif S."/>
            <person name="Shea T."/>
            <person name="Sisk P."/>
            <person name="Sykes S."/>
            <person name="Wortman J."/>
            <person name="Nusbaum C."/>
            <person name="Birren B."/>
        </authorList>
    </citation>
    <scope>NUCLEOTIDE SEQUENCE [LARGE SCALE GENOMIC DNA]</scope>
    <source>
        <strain evidence="2 3">CBS 114405</strain>
    </source>
</reference>
<keyword evidence="3" id="KW-1185">Reference proteome</keyword>
<dbReference type="RefSeq" id="XP_007759354.1">
    <property type="nucleotide sequence ID" value="XM_007761164.1"/>
</dbReference>
<dbReference type="HOGENOM" id="CLU_1023199_0_0_1"/>
<dbReference type="Proteomes" id="UP000019473">
    <property type="component" value="Unassembled WGS sequence"/>
</dbReference>
<accession>W9VUU8</accession>
<feature type="region of interest" description="Disordered" evidence="1">
    <location>
        <begin position="1"/>
        <end position="22"/>
    </location>
</feature>
<feature type="compositionally biased region" description="Basic and acidic residues" evidence="1">
    <location>
        <begin position="7"/>
        <end position="19"/>
    </location>
</feature>
<evidence type="ECO:0000313" key="3">
    <source>
        <dbReference type="Proteomes" id="UP000019473"/>
    </source>
</evidence>
<evidence type="ECO:0000313" key="2">
    <source>
        <dbReference type="EMBL" id="EXJ56820.1"/>
    </source>
</evidence>
<gene>
    <name evidence="2" type="ORF">A1O7_07164</name>
</gene>